<keyword evidence="3" id="KW-1003">Cell membrane</keyword>
<protein>
    <submittedName>
        <fullName evidence="8">GlsB/YeaQ/YmgE family stress response membrane protein</fullName>
    </submittedName>
</protein>
<evidence type="ECO:0000256" key="7">
    <source>
        <dbReference type="SAM" id="Phobius"/>
    </source>
</evidence>
<dbReference type="PANTHER" id="PTHR33884">
    <property type="entry name" value="UPF0410 PROTEIN YMGE"/>
    <property type="match status" value="1"/>
</dbReference>
<sequence>MDLLGWIFVGLLAGALAKLVMPGRDPGGCVVTILLGIAGALLAGFVGRLAGFYAPEEGAGFIAAVLGSVAVLALYRWFAVRR</sequence>
<name>A0ABU4A0E2_9SPHN</name>
<organism evidence="8 9">
    <name type="scientific">Sphingobium naphthae</name>
    <dbReference type="NCBI Taxonomy" id="1886786"/>
    <lineage>
        <taxon>Bacteria</taxon>
        <taxon>Pseudomonadati</taxon>
        <taxon>Pseudomonadota</taxon>
        <taxon>Alphaproteobacteria</taxon>
        <taxon>Sphingomonadales</taxon>
        <taxon>Sphingomonadaceae</taxon>
        <taxon>Sphingobium</taxon>
    </lineage>
</organism>
<dbReference type="RefSeq" id="WP_317517818.1">
    <property type="nucleotide sequence ID" value="NZ_JAPTHD010000008.1"/>
</dbReference>
<feature type="transmembrane region" description="Helical" evidence="7">
    <location>
        <begin position="58"/>
        <end position="78"/>
    </location>
</feature>
<dbReference type="Proteomes" id="UP001185984">
    <property type="component" value="Unassembled WGS sequence"/>
</dbReference>
<evidence type="ECO:0000256" key="3">
    <source>
        <dbReference type="ARBA" id="ARBA00022475"/>
    </source>
</evidence>
<keyword evidence="4 7" id="KW-0812">Transmembrane</keyword>
<evidence type="ECO:0000256" key="2">
    <source>
        <dbReference type="ARBA" id="ARBA00011006"/>
    </source>
</evidence>
<comment type="caution">
    <text evidence="8">The sequence shown here is derived from an EMBL/GenBank/DDBJ whole genome shotgun (WGS) entry which is preliminary data.</text>
</comment>
<evidence type="ECO:0000313" key="8">
    <source>
        <dbReference type="EMBL" id="MDV5825207.1"/>
    </source>
</evidence>
<evidence type="ECO:0000313" key="9">
    <source>
        <dbReference type="Proteomes" id="UP001185984"/>
    </source>
</evidence>
<comment type="similarity">
    <text evidence="2">Belongs to the UPF0410 family.</text>
</comment>
<accession>A0ABU4A0E2</accession>
<gene>
    <name evidence="8" type="ORF">O0R41_16495</name>
</gene>
<keyword evidence="9" id="KW-1185">Reference proteome</keyword>
<keyword evidence="5 7" id="KW-1133">Transmembrane helix</keyword>
<feature type="transmembrane region" description="Helical" evidence="7">
    <location>
        <begin position="27"/>
        <end position="46"/>
    </location>
</feature>
<evidence type="ECO:0000256" key="1">
    <source>
        <dbReference type="ARBA" id="ARBA00004651"/>
    </source>
</evidence>
<evidence type="ECO:0000256" key="6">
    <source>
        <dbReference type="ARBA" id="ARBA00023136"/>
    </source>
</evidence>
<dbReference type="PANTHER" id="PTHR33884:SF7">
    <property type="entry name" value="BSL8023 PROTEIN"/>
    <property type="match status" value="1"/>
</dbReference>
<dbReference type="InterPro" id="IPR007341">
    <property type="entry name" value="Transgly_assoc"/>
</dbReference>
<evidence type="ECO:0000256" key="5">
    <source>
        <dbReference type="ARBA" id="ARBA00022989"/>
    </source>
</evidence>
<keyword evidence="6 7" id="KW-0472">Membrane</keyword>
<comment type="subcellular location">
    <subcellularLocation>
        <location evidence="1">Cell membrane</location>
        <topology evidence="1">Multi-pass membrane protein</topology>
    </subcellularLocation>
</comment>
<dbReference type="Pfam" id="PF04226">
    <property type="entry name" value="Transgly_assoc"/>
    <property type="match status" value="1"/>
</dbReference>
<evidence type="ECO:0000256" key="4">
    <source>
        <dbReference type="ARBA" id="ARBA00022692"/>
    </source>
</evidence>
<dbReference type="EMBL" id="JAPTHD010000008">
    <property type="protein sequence ID" value="MDV5825207.1"/>
    <property type="molecule type" value="Genomic_DNA"/>
</dbReference>
<reference evidence="9" key="1">
    <citation type="journal article" date="2022" name="J Environ Chem Eng">
        <title>Biodegradation of petroleum oil using a constructed nonpathogenic and heavy metal-tolerant bacterial consortium isolated from marine sponges.</title>
        <authorList>
            <person name="Dechsakulwatana C."/>
            <person name="Rungsihiranrut A."/>
            <person name="Muangchinda C."/>
            <person name="Ningthoujam R."/>
            <person name="Klankeo P."/>
            <person name="Pinyakong O."/>
        </authorList>
    </citation>
    <scope>NUCLEOTIDE SEQUENCE [LARGE SCALE GENOMIC DNA]</scope>
    <source>
        <strain evidence="9">MO2-4</strain>
    </source>
</reference>
<proteinExistence type="inferred from homology"/>